<keyword evidence="1" id="KW-0472">Membrane</keyword>
<dbReference type="InterPro" id="IPR002889">
    <property type="entry name" value="WSC_carb-bd"/>
</dbReference>
<dbReference type="PANTHER" id="PTHR10963">
    <property type="entry name" value="GLYCOSYL HYDROLASE-RELATED"/>
    <property type="match status" value="1"/>
</dbReference>
<dbReference type="PROSITE" id="PS51212">
    <property type="entry name" value="WSC"/>
    <property type="match status" value="1"/>
</dbReference>
<dbReference type="PANTHER" id="PTHR10963:SF24">
    <property type="entry name" value="GLYCOSIDASE C21B10.07-RELATED"/>
    <property type="match status" value="1"/>
</dbReference>
<dbReference type="Pfam" id="PF01822">
    <property type="entry name" value="WSC"/>
    <property type="match status" value="1"/>
</dbReference>
<dbReference type="InterPro" id="IPR050546">
    <property type="entry name" value="Glycosyl_Hydrlase_16"/>
</dbReference>
<dbReference type="PROSITE" id="PS51762">
    <property type="entry name" value="GH16_2"/>
    <property type="match status" value="1"/>
</dbReference>
<protein>
    <recommendedName>
        <fullName evidence="6">Endo-1,3(4)-beta-glucanase</fullName>
    </recommendedName>
</protein>
<proteinExistence type="predicted"/>
<feature type="transmembrane region" description="Helical" evidence="1">
    <location>
        <begin position="649"/>
        <end position="669"/>
    </location>
</feature>
<sequence>MATSYTLDQHLVGQGLLDAFTFFDAPDPSNGFVNYQDYTSAVASGLVSVNAKNQVKLGVDSNNTYDINTDVGRPSVRLTSNEVFNGGLFIADFNRVPSSTCGSWPAFWAVNNEGNWPVGGEFDIIEGQNDAERNLFAAHTETGCSVVGGGYEGSLTRPDCGRDILNRGCTVLATDENSYGDTFNAVGGGVYAMEWQEDGIKIWHWARNDIPDDIKYAPLQTPDPSTWGAPQALFGGPSGSSCETNKFFFNMSLAINIDFCGDYAGTFWNQSSCSVNHGPSCNAFVAENPSAFANLFWEINYIDTWSRPDNTTTLNGTTAQSPTNTTTPFTRVTIVAADPSAMPTGANGGFIDDATIDGYTLLGCFGSPSGYQSFEAFADLPDMDNDVCVESCRNASKKYAGTVLTTCYCADALGDAVATDNNRCNIPCPGCDLETCGGYVNGSAPSKIGTGGFNSTNPDNTTSILPRDKLNRRVAPADLLLTIYGNITADISPAPPGIGGVNGTGPSTVTSSATVTITTAITVTYTTVCATNPAELVTLEYCTTLTIEDCPSGTPVPGLGFISPANDIATPTAVPMTTYVETCKACGAHGESTITLTIPEAVATGGPDVVVTAFAVATVRPLINESNVSVGNGSTGPAQLPVLAGADSLVGTVAWGVLMWLGVFSIMLAM</sequence>
<dbReference type="Pfam" id="PF26113">
    <property type="entry name" value="GH16_XgeA"/>
    <property type="match status" value="1"/>
</dbReference>
<dbReference type="CDD" id="cd02181">
    <property type="entry name" value="GH16_fungal_Lam16A_glucanase"/>
    <property type="match status" value="1"/>
</dbReference>
<gene>
    <name evidence="4" type="ORF">SCAR479_06637</name>
</gene>
<organism evidence="4 5">
    <name type="scientific">Seiridium cardinale</name>
    <dbReference type="NCBI Taxonomy" id="138064"/>
    <lineage>
        <taxon>Eukaryota</taxon>
        <taxon>Fungi</taxon>
        <taxon>Dikarya</taxon>
        <taxon>Ascomycota</taxon>
        <taxon>Pezizomycotina</taxon>
        <taxon>Sordariomycetes</taxon>
        <taxon>Xylariomycetidae</taxon>
        <taxon>Amphisphaeriales</taxon>
        <taxon>Sporocadaceae</taxon>
        <taxon>Seiridium</taxon>
    </lineage>
</organism>
<dbReference type="SUPFAM" id="SSF49899">
    <property type="entry name" value="Concanavalin A-like lectins/glucanases"/>
    <property type="match status" value="1"/>
</dbReference>
<keyword evidence="1" id="KW-0812">Transmembrane</keyword>
<evidence type="ECO:0008006" key="6">
    <source>
        <dbReference type="Google" id="ProtNLM"/>
    </source>
</evidence>
<reference evidence="4 5" key="1">
    <citation type="submission" date="2024-02" db="EMBL/GenBank/DDBJ databases">
        <title>First draft genome assembly of two strains of Seiridium cardinale.</title>
        <authorList>
            <person name="Emiliani G."/>
            <person name="Scali E."/>
        </authorList>
    </citation>
    <scope>NUCLEOTIDE SEQUENCE [LARGE SCALE GENOMIC DNA]</scope>
    <source>
        <strain evidence="4 5">BM-138-000479</strain>
    </source>
</reference>
<keyword evidence="5" id="KW-1185">Reference proteome</keyword>
<evidence type="ECO:0000256" key="1">
    <source>
        <dbReference type="SAM" id="Phobius"/>
    </source>
</evidence>
<feature type="domain" description="GH16" evidence="3">
    <location>
        <begin position="20"/>
        <end position="272"/>
    </location>
</feature>
<evidence type="ECO:0000313" key="4">
    <source>
        <dbReference type="EMBL" id="KAK9776592.1"/>
    </source>
</evidence>
<keyword evidence="1" id="KW-1133">Transmembrane helix</keyword>
<accession>A0ABR2XS34</accession>
<dbReference type="InterPro" id="IPR000757">
    <property type="entry name" value="Beta-glucanase-like"/>
</dbReference>
<dbReference type="EMBL" id="JARVKM010000026">
    <property type="protein sequence ID" value="KAK9776592.1"/>
    <property type="molecule type" value="Genomic_DNA"/>
</dbReference>
<evidence type="ECO:0000313" key="5">
    <source>
        <dbReference type="Proteomes" id="UP001465668"/>
    </source>
</evidence>
<comment type="caution">
    <text evidence="4">The sequence shown here is derived from an EMBL/GenBank/DDBJ whole genome shotgun (WGS) entry which is preliminary data.</text>
</comment>
<dbReference type="Proteomes" id="UP001465668">
    <property type="component" value="Unassembled WGS sequence"/>
</dbReference>
<name>A0ABR2XS34_9PEZI</name>
<feature type="domain" description="WSC" evidence="2">
    <location>
        <begin position="358"/>
        <end position="451"/>
    </location>
</feature>
<evidence type="ECO:0000259" key="2">
    <source>
        <dbReference type="PROSITE" id="PS51212"/>
    </source>
</evidence>
<dbReference type="Gene3D" id="2.60.120.200">
    <property type="match status" value="1"/>
</dbReference>
<dbReference type="InterPro" id="IPR013320">
    <property type="entry name" value="ConA-like_dom_sf"/>
</dbReference>
<evidence type="ECO:0000259" key="3">
    <source>
        <dbReference type="PROSITE" id="PS51762"/>
    </source>
</evidence>